<dbReference type="PANTHER" id="PTHR38342">
    <property type="entry name" value="SLR5037 PROTEIN"/>
    <property type="match status" value="1"/>
</dbReference>
<evidence type="ECO:0000259" key="1">
    <source>
        <dbReference type="Pfam" id="PF03625"/>
    </source>
</evidence>
<dbReference type="RefSeq" id="WP_210263885.1">
    <property type="nucleotide sequence ID" value="NZ_JABFDP010000011.1"/>
</dbReference>
<proteinExistence type="predicted"/>
<keyword evidence="3" id="KW-1185">Reference proteome</keyword>
<dbReference type="Pfam" id="PF03625">
    <property type="entry name" value="DUF302"/>
    <property type="match status" value="1"/>
</dbReference>
<dbReference type="EMBL" id="JAFCLK010000026">
    <property type="protein sequence ID" value="MBR1139075.1"/>
    <property type="molecule type" value="Genomic_DNA"/>
</dbReference>
<dbReference type="InterPro" id="IPR035923">
    <property type="entry name" value="TT1751-like_sf"/>
</dbReference>
<dbReference type="InterPro" id="IPR005180">
    <property type="entry name" value="DUF302"/>
</dbReference>
<sequence length="118" mass="12400">MAETEKRLTDALDAAGLKVAARIDHSAGAKAAGLELAPTVVYIFGNPKAGTVLMQAKRTSGIDLPLKILVWEEAGTVSLTYTDPAEIARRHGIEADLPVLSQMSAAMKRITASASTKP</sequence>
<organism evidence="2 3">
    <name type="scientific">Bradyrhizobium denitrificans</name>
    <dbReference type="NCBI Taxonomy" id="2734912"/>
    <lineage>
        <taxon>Bacteria</taxon>
        <taxon>Pseudomonadati</taxon>
        <taxon>Pseudomonadota</taxon>
        <taxon>Alphaproteobacteria</taxon>
        <taxon>Hyphomicrobiales</taxon>
        <taxon>Nitrobacteraceae</taxon>
        <taxon>Bradyrhizobium</taxon>
    </lineage>
</organism>
<dbReference type="Gene3D" id="3.30.310.70">
    <property type="entry name" value="TT1751-like domain"/>
    <property type="match status" value="1"/>
</dbReference>
<evidence type="ECO:0000313" key="2">
    <source>
        <dbReference type="EMBL" id="MBR1139075.1"/>
    </source>
</evidence>
<accession>A0ABS5GD34</accession>
<dbReference type="Proteomes" id="UP001314635">
    <property type="component" value="Unassembled WGS sequence"/>
</dbReference>
<feature type="domain" description="DUF302" evidence="1">
    <location>
        <begin position="23"/>
        <end position="84"/>
    </location>
</feature>
<dbReference type="PANTHER" id="PTHR38342:SF2">
    <property type="entry name" value="INNER MEMBRANE OR EXPORTED"/>
    <property type="match status" value="1"/>
</dbReference>
<evidence type="ECO:0000313" key="3">
    <source>
        <dbReference type="Proteomes" id="UP001314635"/>
    </source>
</evidence>
<reference evidence="3" key="1">
    <citation type="journal article" date="2021" name="ISME J.">
        <title>Evolutionary origin and ecological implication of a unique nif island in free-living Bradyrhizobium lineages.</title>
        <authorList>
            <person name="Tao J."/>
        </authorList>
    </citation>
    <scope>NUCLEOTIDE SEQUENCE [LARGE SCALE GENOMIC DNA]</scope>
    <source>
        <strain evidence="3">SZCCT0094</strain>
    </source>
</reference>
<dbReference type="SUPFAM" id="SSF103247">
    <property type="entry name" value="TT1751-like"/>
    <property type="match status" value="1"/>
</dbReference>
<comment type="caution">
    <text evidence="2">The sequence shown here is derived from an EMBL/GenBank/DDBJ whole genome shotgun (WGS) entry which is preliminary data.</text>
</comment>
<dbReference type="CDD" id="cd14797">
    <property type="entry name" value="DUF302"/>
    <property type="match status" value="1"/>
</dbReference>
<gene>
    <name evidence="2" type="ORF">JQ619_25265</name>
</gene>
<name>A0ABS5GD34_9BRAD</name>
<protein>
    <submittedName>
        <fullName evidence="2">DUF302 domain-containing protein</fullName>
    </submittedName>
</protein>